<evidence type="ECO:0000259" key="14">
    <source>
        <dbReference type="SMART" id="SM00642"/>
    </source>
</evidence>
<dbReference type="InterPro" id="IPR013780">
    <property type="entry name" value="Glyco_hydro_b"/>
</dbReference>
<dbReference type="CDD" id="cd11319">
    <property type="entry name" value="AmyAc_euk_AmyA"/>
    <property type="match status" value="1"/>
</dbReference>
<evidence type="ECO:0000256" key="2">
    <source>
        <dbReference type="ARBA" id="ARBA00001913"/>
    </source>
</evidence>
<organism evidence="15">
    <name type="scientific">Flammulina velutipes</name>
    <name type="common">Agaricus velutipes</name>
    <dbReference type="NCBI Taxonomy" id="38945"/>
    <lineage>
        <taxon>Eukaryota</taxon>
        <taxon>Fungi</taxon>
        <taxon>Dikarya</taxon>
        <taxon>Basidiomycota</taxon>
        <taxon>Agaricomycotina</taxon>
        <taxon>Agaricomycetes</taxon>
        <taxon>Agaricomycetidae</taxon>
        <taxon>Agaricales</taxon>
        <taxon>Marasmiineae</taxon>
        <taxon>Physalacriaceae</taxon>
        <taxon>Flammulina</taxon>
    </lineage>
</organism>
<dbReference type="FunFam" id="3.20.20.80:FF:000120">
    <property type="entry name" value="Alpha-amylase A"/>
    <property type="match status" value="1"/>
</dbReference>
<dbReference type="InterPro" id="IPR017853">
    <property type="entry name" value="GH"/>
</dbReference>
<keyword evidence="7" id="KW-0378">Hydrolase</keyword>
<evidence type="ECO:0000313" key="15">
    <source>
        <dbReference type="EMBL" id="ADX07284.1"/>
    </source>
</evidence>
<comment type="similarity">
    <text evidence="3">Belongs to the glycosyl hydrolase 13 family.</text>
</comment>
<evidence type="ECO:0000256" key="11">
    <source>
        <dbReference type="ARBA" id="ARBA00023277"/>
    </source>
</evidence>
<dbReference type="AlphaFoldDB" id="G8A510"/>
<dbReference type="Gene3D" id="2.60.40.1180">
    <property type="entry name" value="Golgi alpha-mannosidase II"/>
    <property type="match status" value="1"/>
</dbReference>
<dbReference type="SUPFAM" id="SSF52047">
    <property type="entry name" value="RNI-like"/>
    <property type="match status" value="1"/>
</dbReference>
<dbReference type="InterPro" id="IPR006047">
    <property type="entry name" value="GH13_cat_dom"/>
</dbReference>
<dbReference type="Gene3D" id="3.20.20.80">
    <property type="entry name" value="Glycosidases"/>
    <property type="match status" value="1"/>
</dbReference>
<feature type="domain" description="Glycosyl hydrolase family 13 catalytic" evidence="14">
    <location>
        <begin position="32"/>
        <end position="396"/>
    </location>
</feature>
<evidence type="ECO:0000256" key="1">
    <source>
        <dbReference type="ARBA" id="ARBA00000548"/>
    </source>
</evidence>
<dbReference type="PANTHER" id="PTHR10357:SF215">
    <property type="entry name" value="ALPHA-AMYLASE 1"/>
    <property type="match status" value="1"/>
</dbReference>
<dbReference type="EMBL" id="GU169849">
    <property type="protein sequence ID" value="ADX07284.1"/>
    <property type="molecule type" value="mRNA"/>
</dbReference>
<dbReference type="GO" id="GO:0016052">
    <property type="term" value="P:carbohydrate catabolic process"/>
    <property type="evidence" value="ECO:0007669"/>
    <property type="project" value="InterPro"/>
</dbReference>
<comment type="cofactor">
    <cofactor evidence="2">
        <name>Ca(2+)</name>
        <dbReference type="ChEBI" id="CHEBI:29108"/>
    </cofactor>
</comment>
<feature type="signal peptide" evidence="13">
    <location>
        <begin position="1"/>
        <end position="19"/>
    </location>
</feature>
<keyword evidence="5" id="KW-0479">Metal-binding</keyword>
<evidence type="ECO:0000256" key="7">
    <source>
        <dbReference type="ARBA" id="ARBA00022801"/>
    </source>
</evidence>
<feature type="chain" id="PRO_5003507551" description="alpha-amylase" evidence="13">
    <location>
        <begin position="20"/>
        <end position="748"/>
    </location>
</feature>
<evidence type="ECO:0000256" key="3">
    <source>
        <dbReference type="ARBA" id="ARBA00008061"/>
    </source>
</evidence>
<keyword evidence="10" id="KW-0325">Glycoprotein</keyword>
<dbReference type="EC" id="3.2.1.1" evidence="4"/>
<keyword evidence="6 13" id="KW-0732">Signal</keyword>
<dbReference type="PANTHER" id="PTHR10357">
    <property type="entry name" value="ALPHA-AMYLASE FAMILY MEMBER"/>
    <property type="match status" value="1"/>
</dbReference>
<evidence type="ECO:0000256" key="8">
    <source>
        <dbReference type="ARBA" id="ARBA00022837"/>
    </source>
</evidence>
<sequence length="748" mass="82502">MVGILRACILFALTSLSLAASADEWRSRSIYQLLTDRFAIQGDAGAICDPSKGLRCGGSWQGVIGHLDYIKDLGFDAVWISPVVSNLEGGTKYGQAYHGYWTRDIYSLNSHFGDSDSLKELSAALHSRGMYLMVDVVVNHMALIPNQPGGEIQSNADFNYSSLTFPNAEDYHPFCWVEDYNNQTQVEQCTLGDSSVALVDIDTENSSIVEQLNDWIHGLVGDYAIDGIRIDTVKHVRKDFWPDFVKAAGVFSIGEILIGDVDYLSPYTQVIDSVLDYPGYFALVSAFSKPGGNLAGLIDIATQTQNKYKQGAFMTGSFLENHDNPRFQSMTNDLALVKNAMAYSFVTDGIPILYYGQEQGYRGGNDPNNREAMWLSGFQTSGMPLVAHVQGLNKARKLAMSVNMDFLTTPMKFLPQADPMALAISKPPMLALLTNAGQDANGEHSWNISGVFSANEEVEDVLTCTSLRMDGDGNLVVFSDGGMPRDVFLDMDSKNSGQLKPSSSTIGFLPVSQQVILDMLPHMSNLDYLHITDIVGGNECMGRKDIVQSIRLSELSFKRAEWTGALVTFVAAQSKLKKLELDEVEFTYSHSRPIDLPTLSQFIGTTSLLPHLSGMNGLVALDVVSYTSLSDLKCGLVPTLRHLTFSRNPPPEDDVDAFFQLIALRCPFLTQLVGICLPTHDRTPIHQALIYMKDLAVMDVGFTRWSVTVLLGKMVASELKIYATGLQIPGNSFEWVYNDRTRSWEIIT</sequence>
<evidence type="ECO:0000256" key="9">
    <source>
        <dbReference type="ARBA" id="ARBA00023157"/>
    </source>
</evidence>
<dbReference type="SUPFAM" id="SSF51011">
    <property type="entry name" value="Glycosyl hydrolase domain"/>
    <property type="match status" value="1"/>
</dbReference>
<evidence type="ECO:0000256" key="13">
    <source>
        <dbReference type="SAM" id="SignalP"/>
    </source>
</evidence>
<evidence type="ECO:0000256" key="12">
    <source>
        <dbReference type="ARBA" id="ARBA00023295"/>
    </source>
</evidence>
<reference evidence="15" key="1">
    <citation type="submission" date="2009-11" db="EMBL/GenBank/DDBJ databases">
        <title>Useful genes from Flammulina velutipes.</title>
        <authorList>
            <person name="Yoon H."/>
            <person name="Kim J.-G."/>
            <person name="Lee B.-M."/>
            <person name="Kong W.-S."/>
            <person name="Lee C.-S."/>
            <person name="Choi J.-W."/>
        </authorList>
    </citation>
    <scope>NUCLEOTIDE SEQUENCE</scope>
    <source>
        <strain evidence="15">KACC 42777</strain>
    </source>
</reference>
<dbReference type="Pfam" id="PF09260">
    <property type="entry name" value="A_amylase_dom_C"/>
    <property type="match status" value="1"/>
</dbReference>
<keyword evidence="9" id="KW-1015">Disulfide bond</keyword>
<protein>
    <recommendedName>
        <fullName evidence="4">alpha-amylase</fullName>
        <ecNumber evidence="4">3.2.1.1</ecNumber>
    </recommendedName>
</protein>
<dbReference type="SMART" id="SM00642">
    <property type="entry name" value="Aamy"/>
    <property type="match status" value="1"/>
</dbReference>
<dbReference type="InterPro" id="IPR032675">
    <property type="entry name" value="LRR_dom_sf"/>
</dbReference>
<dbReference type="Pfam" id="PF00128">
    <property type="entry name" value="Alpha-amylase"/>
    <property type="match status" value="1"/>
</dbReference>
<evidence type="ECO:0000256" key="10">
    <source>
        <dbReference type="ARBA" id="ARBA00023180"/>
    </source>
</evidence>
<keyword evidence="8" id="KW-0106">Calcium</keyword>
<dbReference type="GO" id="GO:0004556">
    <property type="term" value="F:alpha-amylase activity"/>
    <property type="evidence" value="ECO:0007669"/>
    <property type="project" value="UniProtKB-EC"/>
</dbReference>
<keyword evidence="12" id="KW-0326">Glycosidase</keyword>
<evidence type="ECO:0000256" key="4">
    <source>
        <dbReference type="ARBA" id="ARBA00012595"/>
    </source>
</evidence>
<proteinExistence type="evidence at transcript level"/>
<dbReference type="GO" id="GO:0005509">
    <property type="term" value="F:calcium ion binding"/>
    <property type="evidence" value="ECO:0007669"/>
    <property type="project" value="InterPro"/>
</dbReference>
<dbReference type="SUPFAM" id="SSF51445">
    <property type="entry name" value="(Trans)glycosidases"/>
    <property type="match status" value="1"/>
</dbReference>
<name>G8A510_FLAVE</name>
<evidence type="ECO:0000256" key="5">
    <source>
        <dbReference type="ARBA" id="ARBA00022723"/>
    </source>
</evidence>
<accession>G8A510</accession>
<dbReference type="Gene3D" id="3.80.10.10">
    <property type="entry name" value="Ribonuclease Inhibitor"/>
    <property type="match status" value="1"/>
</dbReference>
<keyword evidence="11" id="KW-0119">Carbohydrate metabolism</keyword>
<evidence type="ECO:0000256" key="6">
    <source>
        <dbReference type="ARBA" id="ARBA00022729"/>
    </source>
</evidence>
<dbReference type="InterPro" id="IPR015340">
    <property type="entry name" value="A_amylase_C_dom"/>
</dbReference>
<comment type="catalytic activity">
    <reaction evidence="1">
        <text>Endohydrolysis of (1-&gt;4)-alpha-D-glucosidic linkages in polysaccharides containing three or more (1-&gt;4)-alpha-linked D-glucose units.</text>
        <dbReference type="EC" id="3.2.1.1"/>
    </reaction>
</comment>